<evidence type="ECO:0000313" key="9">
    <source>
        <dbReference type="EMBL" id="ESO97115.1"/>
    </source>
</evidence>
<dbReference type="Pfam" id="PF13015">
    <property type="entry name" value="PRKCSH_1"/>
    <property type="match status" value="1"/>
</dbReference>
<feature type="signal peptide" evidence="7">
    <location>
        <begin position="1"/>
        <end position="22"/>
    </location>
</feature>
<evidence type="ECO:0000256" key="7">
    <source>
        <dbReference type="SAM" id="SignalP"/>
    </source>
</evidence>
<dbReference type="Proteomes" id="UP000030746">
    <property type="component" value="Unassembled WGS sequence"/>
</dbReference>
<dbReference type="InterPro" id="IPR009011">
    <property type="entry name" value="Man6P_isomerase_rcpt-bd_dom_sf"/>
</dbReference>
<feature type="compositionally biased region" description="Basic and acidic residues" evidence="6">
    <location>
        <begin position="362"/>
        <end position="371"/>
    </location>
</feature>
<keyword evidence="3" id="KW-0256">Endoplasmic reticulum</keyword>
<dbReference type="InterPro" id="IPR044865">
    <property type="entry name" value="MRH_dom"/>
</dbReference>
<dbReference type="OrthoDB" id="28322at2759"/>
<feature type="region of interest" description="Disordered" evidence="6">
    <location>
        <begin position="184"/>
        <end position="213"/>
    </location>
</feature>
<dbReference type="GO" id="GO:0006491">
    <property type="term" value="P:N-glycan processing"/>
    <property type="evidence" value="ECO:0007669"/>
    <property type="project" value="TreeGrafter"/>
</dbReference>
<keyword evidence="4" id="KW-1015">Disulfide bond</keyword>
<name>V4AQL3_LOTGI</name>
<evidence type="ECO:0000256" key="3">
    <source>
        <dbReference type="ARBA" id="ARBA00022824"/>
    </source>
</evidence>
<dbReference type="SUPFAM" id="SSF50911">
    <property type="entry name" value="Mannose 6-phosphate receptor domain"/>
    <property type="match status" value="1"/>
</dbReference>
<dbReference type="CTD" id="20247365"/>
<feature type="coiled-coil region" evidence="5">
    <location>
        <begin position="372"/>
        <end position="399"/>
    </location>
</feature>
<evidence type="ECO:0000256" key="5">
    <source>
        <dbReference type="SAM" id="Coils"/>
    </source>
</evidence>
<dbReference type="GO" id="GO:0017177">
    <property type="term" value="C:glucosidase II complex"/>
    <property type="evidence" value="ECO:0007669"/>
    <property type="project" value="TreeGrafter"/>
</dbReference>
<organism evidence="9 10">
    <name type="scientific">Lottia gigantea</name>
    <name type="common">Giant owl limpet</name>
    <dbReference type="NCBI Taxonomy" id="225164"/>
    <lineage>
        <taxon>Eukaryota</taxon>
        <taxon>Metazoa</taxon>
        <taxon>Spiralia</taxon>
        <taxon>Lophotrochozoa</taxon>
        <taxon>Mollusca</taxon>
        <taxon>Gastropoda</taxon>
        <taxon>Patellogastropoda</taxon>
        <taxon>Lottioidea</taxon>
        <taxon>Lottiidae</taxon>
        <taxon>Lottia</taxon>
    </lineage>
</organism>
<dbReference type="InterPro" id="IPR028146">
    <property type="entry name" value="PRKCSH_N"/>
</dbReference>
<dbReference type="RefSeq" id="XP_009052188.1">
    <property type="nucleotide sequence ID" value="XM_009053940.1"/>
</dbReference>
<dbReference type="KEGG" id="lgi:LOTGIDRAFT_226808"/>
<dbReference type="GeneID" id="20247365"/>
<feature type="region of interest" description="Disordered" evidence="6">
    <location>
        <begin position="292"/>
        <end position="371"/>
    </location>
</feature>
<keyword evidence="5" id="KW-0175">Coiled coil</keyword>
<dbReference type="EMBL" id="KB201334">
    <property type="protein sequence ID" value="ESO97115.1"/>
    <property type="molecule type" value="Genomic_DNA"/>
</dbReference>
<keyword evidence="2 7" id="KW-0732">Signal</keyword>
<feature type="compositionally biased region" description="Basic and acidic residues" evidence="6">
    <location>
        <begin position="292"/>
        <end position="328"/>
    </location>
</feature>
<evidence type="ECO:0000256" key="6">
    <source>
        <dbReference type="SAM" id="MobiDB-lite"/>
    </source>
</evidence>
<evidence type="ECO:0000256" key="1">
    <source>
        <dbReference type="ARBA" id="ARBA00022387"/>
    </source>
</evidence>
<feature type="compositionally biased region" description="Acidic residues" evidence="6">
    <location>
        <begin position="329"/>
        <end position="349"/>
    </location>
</feature>
<dbReference type="PANTHER" id="PTHR12630:SF1">
    <property type="entry name" value="GLUCOSIDASE 2 SUBUNIT BETA"/>
    <property type="match status" value="1"/>
</dbReference>
<feature type="domain" description="MRH" evidence="8">
    <location>
        <begin position="422"/>
        <end position="523"/>
    </location>
</feature>
<sequence>MTEKAIILALCLLYYFVPDAHCGIDRPRGVPASKASYYKPGETFKCITDGKTIPFEYINDDYCDCDDGSDEPGTSACPMMMFYCENKGHKPEYILSSRYNDGICDCCDGSDEFGGEKIQCQNFCEEIGRKDREDRERLILLQTEGFKVKLSYIQLGQSLQQEKKARLTEIASEKDTYEKLKTDLEAKKNEAEAPEKEAKEKHEKAWEEEKEKKKAVKERETALMAFDEIDANDDQHVEIHEMLLHPEFDIDSDGTVSHDEAKEYLEELERAGQDEFLEKIWPNIKEIFKSKKFSDDVKEVETTESTTEQKEPEVKPQPKRDNWAKHEYGDDDDEDEEEDDEELEDEDYDATTPPPPVEEVPEDKMPDYDEETQKLIDAAEQARNEFNDADRKVKDTENEINTVRQYLDIDFGPEFEYGSLKGQCFEMTDREYTYKLCPFDKASQRPKNGGSETSLGNWGHWSGSEADKYSAMKYEKGQNCWSGPDRSVEVILQCGTENLLLSASEPSRCEYRFDFATPARCIDPATLQPSPKDTHDEL</sequence>
<evidence type="ECO:0000256" key="2">
    <source>
        <dbReference type="ARBA" id="ARBA00022729"/>
    </source>
</evidence>
<keyword evidence="10" id="KW-1185">Reference proteome</keyword>
<dbReference type="InterPro" id="IPR036607">
    <property type="entry name" value="PRKCSH"/>
</dbReference>
<dbReference type="PROSITE" id="PS51914">
    <property type="entry name" value="MRH"/>
    <property type="match status" value="1"/>
</dbReference>
<feature type="chain" id="PRO_5004716861" description="Glucosidase 2 subunit beta" evidence="7">
    <location>
        <begin position="23"/>
        <end position="538"/>
    </location>
</feature>
<proteinExistence type="predicted"/>
<dbReference type="AlphaFoldDB" id="V4AQL3"/>
<dbReference type="PANTHER" id="PTHR12630">
    <property type="entry name" value="N-LINKED OLIGOSACCHARIDE PROCESSING"/>
    <property type="match status" value="1"/>
</dbReference>
<protein>
    <recommendedName>
        <fullName evidence="1">Glucosidase 2 subunit beta</fullName>
    </recommendedName>
</protein>
<evidence type="ECO:0000313" key="10">
    <source>
        <dbReference type="Proteomes" id="UP000030746"/>
    </source>
</evidence>
<dbReference type="HOGENOM" id="CLU_016834_1_0_1"/>
<dbReference type="InterPro" id="IPR039794">
    <property type="entry name" value="Gtb1-like"/>
</dbReference>
<evidence type="ECO:0000259" key="8">
    <source>
        <dbReference type="PROSITE" id="PS51914"/>
    </source>
</evidence>
<evidence type="ECO:0000256" key="4">
    <source>
        <dbReference type="ARBA" id="ARBA00023157"/>
    </source>
</evidence>
<dbReference type="Pfam" id="PF12999">
    <property type="entry name" value="PRKCSH-like"/>
    <property type="match status" value="1"/>
</dbReference>
<dbReference type="STRING" id="225164.V4AQL3"/>
<reference evidence="9 10" key="1">
    <citation type="journal article" date="2013" name="Nature">
        <title>Insights into bilaterian evolution from three spiralian genomes.</title>
        <authorList>
            <person name="Simakov O."/>
            <person name="Marletaz F."/>
            <person name="Cho S.J."/>
            <person name="Edsinger-Gonzales E."/>
            <person name="Havlak P."/>
            <person name="Hellsten U."/>
            <person name="Kuo D.H."/>
            <person name="Larsson T."/>
            <person name="Lv J."/>
            <person name="Arendt D."/>
            <person name="Savage R."/>
            <person name="Osoegawa K."/>
            <person name="de Jong P."/>
            <person name="Grimwood J."/>
            <person name="Chapman J.A."/>
            <person name="Shapiro H."/>
            <person name="Aerts A."/>
            <person name="Otillar R.P."/>
            <person name="Terry A.Y."/>
            <person name="Boore J.L."/>
            <person name="Grigoriev I.V."/>
            <person name="Lindberg D.R."/>
            <person name="Seaver E.C."/>
            <person name="Weisblat D.A."/>
            <person name="Putnam N.H."/>
            <person name="Rokhsar D.S."/>
        </authorList>
    </citation>
    <scope>NUCLEOTIDE SEQUENCE [LARGE SCALE GENOMIC DNA]</scope>
</reference>
<dbReference type="Gene3D" id="2.70.130.10">
    <property type="entry name" value="Mannose-6-phosphate receptor binding domain"/>
    <property type="match status" value="1"/>
</dbReference>
<accession>V4AQL3</accession>
<dbReference type="OMA" id="YENGQHC"/>
<gene>
    <name evidence="9" type="ORF">LOTGIDRAFT_226808</name>
</gene>